<evidence type="ECO:0000313" key="3">
    <source>
        <dbReference type="Proteomes" id="UP000438106"/>
    </source>
</evidence>
<feature type="domain" description="Helicase ATP-binding" evidence="1">
    <location>
        <begin position="17"/>
        <end position="145"/>
    </location>
</feature>
<dbReference type="PANTHER" id="PTHR47396:SF1">
    <property type="entry name" value="ATP-DEPENDENT HELICASE IRC3-RELATED"/>
    <property type="match status" value="1"/>
</dbReference>
<name>A0A7X3K435_9HYPH</name>
<dbReference type="GO" id="GO:0016787">
    <property type="term" value="F:hydrolase activity"/>
    <property type="evidence" value="ECO:0007669"/>
    <property type="project" value="InterPro"/>
</dbReference>
<dbReference type="Proteomes" id="UP000438106">
    <property type="component" value="Unassembled WGS sequence"/>
</dbReference>
<dbReference type="SUPFAM" id="SSF52540">
    <property type="entry name" value="P-loop containing nucleoside triphosphate hydrolases"/>
    <property type="match status" value="1"/>
</dbReference>
<dbReference type="GO" id="GO:0004386">
    <property type="term" value="F:helicase activity"/>
    <property type="evidence" value="ECO:0007669"/>
    <property type="project" value="UniProtKB-KW"/>
</dbReference>
<comment type="caution">
    <text evidence="2">The sequence shown here is derived from an EMBL/GenBank/DDBJ whole genome shotgun (WGS) entry which is preliminary data.</text>
</comment>
<dbReference type="InterPro" id="IPR001650">
    <property type="entry name" value="Helicase_C-like"/>
</dbReference>
<dbReference type="RefSeq" id="WP_157290116.1">
    <property type="nucleotide sequence ID" value="NZ_WQRF01000002.1"/>
</dbReference>
<dbReference type="Pfam" id="PF04851">
    <property type="entry name" value="ResIII"/>
    <property type="match status" value="1"/>
</dbReference>
<sequence>MRQLHDYQANAIAFLRQSLAKGHKRPMLQAATGSGKTVIGAHITQSALDKGKRVCFTVPAISLIDQTVERFRQEGIDNLGVIQADHPATDPTAQVQIASVQTLARRMFPGTDLVIVDEAHQMHKAVFQWMGHCPELPFVGLSATPWTKGLGKYYDDLIVAATTGDLISRGFLAPFRVFAPSHPDLCKVRTVAGDYHEGDLEEAMSEPKLTADIVSTWLEMGENRPTLCFAVNRAHARKLQDEFTAANVSCAYVDAYTDREERKRLCEALNDGLVKVIVNIGTMTTGVDVDCRCIILARPTKSETLYVQIIGRGLRTAQGKVDCLILDHSDTTLRLGFADQIHHDTLDDGRRDETRSRNAKTGTPKLPKECTSCHFVKPAGVHVCPQCGFAPARREDVETAAGKLVQVAGGKAQADHSTKQRFWSGLQWYCQQRGYNQGWASHKYREKFGVWPRGMLDTPRAPDAECANFVRAGMIRFAKAKQKQLREATNG</sequence>
<gene>
    <name evidence="2" type="ORF">GO014_09450</name>
</gene>
<dbReference type="InterPro" id="IPR014001">
    <property type="entry name" value="Helicase_ATP-bd"/>
</dbReference>
<keyword evidence="3" id="KW-1185">Reference proteome</keyword>
<organism evidence="2 3">
    <name type="scientific">Devosia marina</name>
    <dbReference type="NCBI Taxonomy" id="2683198"/>
    <lineage>
        <taxon>Bacteria</taxon>
        <taxon>Pseudomonadati</taxon>
        <taxon>Pseudomonadota</taxon>
        <taxon>Alphaproteobacteria</taxon>
        <taxon>Hyphomicrobiales</taxon>
        <taxon>Devosiaceae</taxon>
        <taxon>Devosia</taxon>
    </lineage>
</organism>
<dbReference type="SMART" id="SM00487">
    <property type="entry name" value="DEXDc"/>
    <property type="match status" value="1"/>
</dbReference>
<dbReference type="InterPro" id="IPR027417">
    <property type="entry name" value="P-loop_NTPase"/>
</dbReference>
<keyword evidence="2" id="KW-0547">Nucleotide-binding</keyword>
<protein>
    <submittedName>
        <fullName evidence="2">DEAD/DEAH box helicase</fullName>
    </submittedName>
</protein>
<dbReference type="SMART" id="SM00490">
    <property type="entry name" value="HELICc"/>
    <property type="match status" value="1"/>
</dbReference>
<keyword evidence="2" id="KW-0378">Hydrolase</keyword>
<dbReference type="Gene3D" id="3.40.50.300">
    <property type="entry name" value="P-loop containing nucleotide triphosphate hydrolases"/>
    <property type="match status" value="2"/>
</dbReference>
<dbReference type="GO" id="GO:0003677">
    <property type="term" value="F:DNA binding"/>
    <property type="evidence" value="ECO:0007669"/>
    <property type="project" value="InterPro"/>
</dbReference>
<reference evidence="2 3" key="1">
    <citation type="submission" date="2019-12" db="EMBL/GenBank/DDBJ databases">
        <title>Devosia maris sp. nov., isolated from the deep seawater.</title>
        <authorList>
            <person name="Liu Y."/>
        </authorList>
    </citation>
    <scope>NUCLEOTIDE SEQUENCE [LARGE SCALE GENOMIC DNA]</scope>
    <source>
        <strain evidence="2 3">L53-10-65</strain>
    </source>
</reference>
<dbReference type="InterPro" id="IPR006935">
    <property type="entry name" value="Helicase/UvrB_N"/>
</dbReference>
<evidence type="ECO:0000313" key="2">
    <source>
        <dbReference type="EMBL" id="MVS99244.1"/>
    </source>
</evidence>
<dbReference type="InterPro" id="IPR050742">
    <property type="entry name" value="Helicase_Restrict-Modif_Enz"/>
</dbReference>
<dbReference type="PROSITE" id="PS51192">
    <property type="entry name" value="HELICASE_ATP_BIND_1"/>
    <property type="match status" value="1"/>
</dbReference>
<evidence type="ECO:0000259" key="1">
    <source>
        <dbReference type="PROSITE" id="PS51192"/>
    </source>
</evidence>
<dbReference type="PANTHER" id="PTHR47396">
    <property type="entry name" value="TYPE I RESTRICTION ENZYME ECOKI R PROTEIN"/>
    <property type="match status" value="1"/>
</dbReference>
<dbReference type="EMBL" id="WQRF01000002">
    <property type="protein sequence ID" value="MVS99244.1"/>
    <property type="molecule type" value="Genomic_DNA"/>
</dbReference>
<proteinExistence type="predicted"/>
<dbReference type="Pfam" id="PF00271">
    <property type="entry name" value="Helicase_C"/>
    <property type="match status" value="1"/>
</dbReference>
<dbReference type="GO" id="GO:0005829">
    <property type="term" value="C:cytosol"/>
    <property type="evidence" value="ECO:0007669"/>
    <property type="project" value="TreeGrafter"/>
</dbReference>
<keyword evidence="2" id="KW-0347">Helicase</keyword>
<dbReference type="GO" id="GO:0005524">
    <property type="term" value="F:ATP binding"/>
    <property type="evidence" value="ECO:0007669"/>
    <property type="project" value="InterPro"/>
</dbReference>
<keyword evidence="2" id="KW-0067">ATP-binding</keyword>
<accession>A0A7X3K435</accession>
<dbReference type="AlphaFoldDB" id="A0A7X3K435"/>